<name>A0A8S1JIY6_9CHLO</name>
<feature type="compositionally biased region" description="Gly residues" evidence="1">
    <location>
        <begin position="56"/>
        <end position="82"/>
    </location>
</feature>
<dbReference type="EMBL" id="CAJHUC010003099">
    <property type="protein sequence ID" value="CAD7705345.1"/>
    <property type="molecule type" value="Genomic_DNA"/>
</dbReference>
<proteinExistence type="predicted"/>
<dbReference type="AlphaFoldDB" id="A0A8S1JIY6"/>
<dbReference type="OrthoDB" id="568267at2759"/>
<feature type="region of interest" description="Disordered" evidence="1">
    <location>
        <begin position="407"/>
        <end position="466"/>
    </location>
</feature>
<gene>
    <name evidence="2" type="ORF">OSTQU699_LOCUS10700</name>
</gene>
<evidence type="ECO:0000313" key="3">
    <source>
        <dbReference type="Proteomes" id="UP000708148"/>
    </source>
</evidence>
<protein>
    <submittedName>
        <fullName evidence="2">Uncharacterized protein</fullName>
    </submittedName>
</protein>
<organism evidence="2 3">
    <name type="scientific">Ostreobium quekettii</name>
    <dbReference type="NCBI Taxonomy" id="121088"/>
    <lineage>
        <taxon>Eukaryota</taxon>
        <taxon>Viridiplantae</taxon>
        <taxon>Chlorophyta</taxon>
        <taxon>core chlorophytes</taxon>
        <taxon>Ulvophyceae</taxon>
        <taxon>TCBD clade</taxon>
        <taxon>Bryopsidales</taxon>
        <taxon>Ostreobineae</taxon>
        <taxon>Ostreobiaceae</taxon>
        <taxon>Ostreobium</taxon>
    </lineage>
</organism>
<evidence type="ECO:0000256" key="1">
    <source>
        <dbReference type="SAM" id="MobiDB-lite"/>
    </source>
</evidence>
<reference evidence="2" key="1">
    <citation type="submission" date="2020-12" db="EMBL/GenBank/DDBJ databases">
        <authorList>
            <person name="Iha C."/>
        </authorList>
    </citation>
    <scope>NUCLEOTIDE SEQUENCE</scope>
</reference>
<evidence type="ECO:0000313" key="2">
    <source>
        <dbReference type="EMBL" id="CAD7705345.1"/>
    </source>
</evidence>
<comment type="caution">
    <text evidence="2">The sequence shown here is derived from an EMBL/GenBank/DDBJ whole genome shotgun (WGS) entry which is preliminary data.</text>
</comment>
<accession>A0A8S1JIY6</accession>
<feature type="compositionally biased region" description="Basic and acidic residues" evidence="1">
    <location>
        <begin position="43"/>
        <end position="52"/>
    </location>
</feature>
<dbReference type="Proteomes" id="UP000708148">
    <property type="component" value="Unassembled WGS sequence"/>
</dbReference>
<keyword evidence="3" id="KW-1185">Reference proteome</keyword>
<sequence>MASRHGEPEGLDLSLEEIIRRQTGPAKSPQGVASPGPGPGPARGEEARDGGRRAGRGGPGQGGGFRGRRMGGYGGMGRGGRNGWNRPETWVGWGGWGAREERGWAGGIGPPRGGGGRRFEAEAMRRAQWEERHRRVRAAEARAAEARAAEMRAAERRAAEMRAAEAREKCTLTTVGTDVIIKLRDTEIIKVKENGDVVLSSGGEKSPLLLQKLNETLNPLGIQVLLGKDNSDWSVKDGRTLMRFYDGLVVQAKGMQHRSRAHAIQKSFNQANAKAAVEATMASNAVAAALGLVTAGKPPNGQGPEGRYAGTSGDMHMGQGMGGRGGPMHNHRMPMNGIGCEGRNGMVGGRYGWRGGMHGHMGRGGRGSCVGMDGCMEDDIGYRKWGGGGWAGPQEPLPDWSSNTHSMGNGHQGDAMGHVYGGPHPGDLEFMDESGWGDQDCGPRRGSSALDPRARRRLAQGRYAPY</sequence>
<feature type="region of interest" description="Disordered" evidence="1">
    <location>
        <begin position="1"/>
        <end position="88"/>
    </location>
</feature>